<name>A0A7W3LRV5_ACTNM</name>
<evidence type="ECO:0000313" key="3">
    <source>
        <dbReference type="Proteomes" id="UP000572680"/>
    </source>
</evidence>
<keyword evidence="3" id="KW-1185">Reference proteome</keyword>
<dbReference type="Pfam" id="PF01526">
    <property type="entry name" value="DDE_Tnp_Tn3"/>
    <property type="match status" value="1"/>
</dbReference>
<dbReference type="GO" id="GO:0004803">
    <property type="term" value="F:transposase activity"/>
    <property type="evidence" value="ECO:0007669"/>
    <property type="project" value="InterPro"/>
</dbReference>
<gene>
    <name evidence="2" type="ORF">HNR61_004814</name>
</gene>
<protein>
    <submittedName>
        <fullName evidence="2">TnpA family transposase</fullName>
    </submittedName>
</protein>
<reference evidence="2 3" key="1">
    <citation type="submission" date="2020-08" db="EMBL/GenBank/DDBJ databases">
        <title>Genomic Encyclopedia of Type Strains, Phase IV (KMG-IV): sequencing the most valuable type-strain genomes for metagenomic binning, comparative biology and taxonomic classification.</title>
        <authorList>
            <person name="Goeker M."/>
        </authorList>
    </citation>
    <scope>NUCLEOTIDE SEQUENCE [LARGE SCALE GENOMIC DNA]</scope>
    <source>
        <strain evidence="2 3">DSM 44197</strain>
    </source>
</reference>
<dbReference type="AlphaFoldDB" id="A0A7W3LRV5"/>
<sequence>MVEGARRHGTDMEIETNYVDSHGASYVGFGITRLLDFDLVARFKQINKMKLYVPGKGDEFSYPLLVPALTRPIRWDIIANNYDVMMKYATAIRLRTATTEALLRRFTSETTHPAYAAMLEVGRAQRTIFLARWLRDRDLQRETESGLNVVENYNGVNDYIKFGKRGELASNRREEQELGMLCLHILQSALGLINTLMIQDTLALPKWEDVLTDADRRGLTPLFHTNMTPYGEIQLRTDRRLDLTGLAPTST</sequence>
<dbReference type="EMBL" id="JACJIA010000006">
    <property type="protein sequence ID" value="MBA8953164.1"/>
    <property type="molecule type" value="Genomic_DNA"/>
</dbReference>
<dbReference type="Proteomes" id="UP000572680">
    <property type="component" value="Unassembled WGS sequence"/>
</dbReference>
<evidence type="ECO:0000313" key="2">
    <source>
        <dbReference type="EMBL" id="MBA8953164.1"/>
    </source>
</evidence>
<dbReference type="InterPro" id="IPR002513">
    <property type="entry name" value="Tn3_Tnp_DDE_dom"/>
</dbReference>
<evidence type="ECO:0000259" key="1">
    <source>
        <dbReference type="Pfam" id="PF01526"/>
    </source>
</evidence>
<proteinExistence type="predicted"/>
<organism evidence="2 3">
    <name type="scientific">Actinomadura namibiensis</name>
    <dbReference type="NCBI Taxonomy" id="182080"/>
    <lineage>
        <taxon>Bacteria</taxon>
        <taxon>Bacillati</taxon>
        <taxon>Actinomycetota</taxon>
        <taxon>Actinomycetes</taxon>
        <taxon>Streptosporangiales</taxon>
        <taxon>Thermomonosporaceae</taxon>
        <taxon>Actinomadura</taxon>
    </lineage>
</organism>
<feature type="domain" description="Tn3 transposase DDE" evidence="1">
    <location>
        <begin position="1"/>
        <end position="232"/>
    </location>
</feature>
<dbReference type="GO" id="GO:0006313">
    <property type="term" value="P:DNA transposition"/>
    <property type="evidence" value="ECO:0007669"/>
    <property type="project" value="InterPro"/>
</dbReference>
<accession>A0A7W3LRV5</accession>
<comment type="caution">
    <text evidence="2">The sequence shown here is derived from an EMBL/GenBank/DDBJ whole genome shotgun (WGS) entry which is preliminary data.</text>
</comment>